<evidence type="ECO:0000313" key="9">
    <source>
        <dbReference type="EMBL" id="GAA4709394.1"/>
    </source>
</evidence>
<evidence type="ECO:0000256" key="2">
    <source>
        <dbReference type="ARBA" id="ARBA00022448"/>
    </source>
</evidence>
<comment type="caution">
    <text evidence="9">The sequence shown here is derived from an EMBL/GenBank/DDBJ whole genome shotgun (WGS) entry which is preliminary data.</text>
</comment>
<dbReference type="RefSeq" id="WP_345522206.1">
    <property type="nucleotide sequence ID" value="NZ_BAABKM010000002.1"/>
</dbReference>
<dbReference type="EMBL" id="BAABKM010000002">
    <property type="protein sequence ID" value="GAA4709394.1"/>
    <property type="molecule type" value="Genomic_DNA"/>
</dbReference>
<keyword evidence="6 7" id="KW-0472">Membrane</keyword>
<dbReference type="InterPro" id="IPR011701">
    <property type="entry name" value="MFS"/>
</dbReference>
<evidence type="ECO:0000256" key="4">
    <source>
        <dbReference type="ARBA" id="ARBA00022692"/>
    </source>
</evidence>
<reference evidence="10" key="1">
    <citation type="journal article" date="2019" name="Int. J. Syst. Evol. Microbiol.">
        <title>The Global Catalogue of Microorganisms (GCM) 10K type strain sequencing project: providing services to taxonomists for standard genome sequencing and annotation.</title>
        <authorList>
            <consortium name="The Broad Institute Genomics Platform"/>
            <consortium name="The Broad Institute Genome Sequencing Center for Infectious Disease"/>
            <person name="Wu L."/>
            <person name="Ma J."/>
        </authorList>
    </citation>
    <scope>NUCLEOTIDE SEQUENCE [LARGE SCALE GENOMIC DNA]</scope>
    <source>
        <strain evidence="10">JCM 18531</strain>
    </source>
</reference>
<feature type="transmembrane region" description="Helical" evidence="7">
    <location>
        <begin position="390"/>
        <end position="409"/>
    </location>
</feature>
<feature type="domain" description="Major facilitator superfamily (MFS) profile" evidence="8">
    <location>
        <begin position="22"/>
        <end position="416"/>
    </location>
</feature>
<evidence type="ECO:0000313" key="10">
    <source>
        <dbReference type="Proteomes" id="UP001499974"/>
    </source>
</evidence>
<sequence>MSSPTSPGPLTLRSFWHDLPREGKLLLSVVVFEFIGTGLVLPFNIVYLHEVRGFALSDAGLLLALPPLVGFLVVGPGGAAIDRWGARRILVGALVLQVIGNVVLAFASTQAAAAVALLLSGVAFGVSWPGFQAFIAAVIPSDLRQRYFGVNFTLLNLGIGIGGLVAGMVVRVDHVATFQAIYLGDAVSYLPALFLMLVPLRHVAGRVEHHGDEPRAKVSYLDVVRRPAVASMLAISFVSSYVGYSQLNAGMPAYARSVGEISTQGLGFAFAANTLVIVLLQLVVLQRIEGRRRTRVIAVMAAVWAVSWLLLGATGLVSGTWGATMLVAACASVFAFGETLLQPTVPALVNDLAPDHLRGRYNAASSAAFQLAQIIAPPIAGFLIGHHLDSVYIGTLVAGCVLLGVLAIVRLEPQLPAGVNGVREPELVTDADVVPEPTPKTRSGTLE</sequence>
<dbReference type="PANTHER" id="PTHR23517">
    <property type="entry name" value="RESISTANCE PROTEIN MDTM, PUTATIVE-RELATED-RELATED"/>
    <property type="match status" value="1"/>
</dbReference>
<comment type="subcellular location">
    <subcellularLocation>
        <location evidence="1">Cell membrane</location>
        <topology evidence="1">Multi-pass membrane protein</topology>
    </subcellularLocation>
</comment>
<protein>
    <submittedName>
        <fullName evidence="9">MFS transporter</fullName>
    </submittedName>
</protein>
<dbReference type="SUPFAM" id="SSF103473">
    <property type="entry name" value="MFS general substrate transporter"/>
    <property type="match status" value="1"/>
</dbReference>
<evidence type="ECO:0000259" key="8">
    <source>
        <dbReference type="PROSITE" id="PS50850"/>
    </source>
</evidence>
<dbReference type="InterPro" id="IPR050171">
    <property type="entry name" value="MFS_Transporters"/>
</dbReference>
<dbReference type="Gene3D" id="1.20.1250.20">
    <property type="entry name" value="MFS general substrate transporter like domains"/>
    <property type="match status" value="1"/>
</dbReference>
<feature type="transmembrane region" description="Helical" evidence="7">
    <location>
        <begin position="181"/>
        <end position="203"/>
    </location>
</feature>
<gene>
    <name evidence="9" type="ORF">GCM10023349_30370</name>
</gene>
<organism evidence="9 10">
    <name type="scientific">Nocardioides conyzicola</name>
    <dbReference type="NCBI Taxonomy" id="1651781"/>
    <lineage>
        <taxon>Bacteria</taxon>
        <taxon>Bacillati</taxon>
        <taxon>Actinomycetota</taxon>
        <taxon>Actinomycetes</taxon>
        <taxon>Propionibacteriales</taxon>
        <taxon>Nocardioidaceae</taxon>
        <taxon>Nocardioides</taxon>
    </lineage>
</organism>
<evidence type="ECO:0000256" key="5">
    <source>
        <dbReference type="ARBA" id="ARBA00022989"/>
    </source>
</evidence>
<feature type="transmembrane region" description="Helical" evidence="7">
    <location>
        <begin position="25"/>
        <end position="47"/>
    </location>
</feature>
<keyword evidence="3" id="KW-1003">Cell membrane</keyword>
<dbReference type="PANTHER" id="PTHR23517:SF2">
    <property type="entry name" value="MULTIDRUG RESISTANCE PROTEIN MDTH"/>
    <property type="match status" value="1"/>
</dbReference>
<keyword evidence="10" id="KW-1185">Reference proteome</keyword>
<accession>A0ABP8XKQ3</accession>
<feature type="transmembrane region" description="Helical" evidence="7">
    <location>
        <begin position="296"/>
        <end position="317"/>
    </location>
</feature>
<dbReference type="Pfam" id="PF07690">
    <property type="entry name" value="MFS_1"/>
    <property type="match status" value="1"/>
</dbReference>
<feature type="transmembrane region" description="Helical" evidence="7">
    <location>
        <begin position="264"/>
        <end position="284"/>
    </location>
</feature>
<keyword evidence="2" id="KW-0813">Transport</keyword>
<feature type="transmembrane region" description="Helical" evidence="7">
    <location>
        <begin position="59"/>
        <end position="81"/>
    </location>
</feature>
<evidence type="ECO:0000256" key="3">
    <source>
        <dbReference type="ARBA" id="ARBA00022475"/>
    </source>
</evidence>
<dbReference type="PROSITE" id="PS50850">
    <property type="entry name" value="MFS"/>
    <property type="match status" value="1"/>
</dbReference>
<evidence type="ECO:0000256" key="1">
    <source>
        <dbReference type="ARBA" id="ARBA00004651"/>
    </source>
</evidence>
<keyword evidence="4 7" id="KW-0812">Transmembrane</keyword>
<keyword evidence="5 7" id="KW-1133">Transmembrane helix</keyword>
<name>A0ABP8XKQ3_9ACTN</name>
<evidence type="ECO:0000256" key="6">
    <source>
        <dbReference type="ARBA" id="ARBA00023136"/>
    </source>
</evidence>
<feature type="transmembrane region" description="Helical" evidence="7">
    <location>
        <begin position="88"/>
        <end position="107"/>
    </location>
</feature>
<dbReference type="InterPro" id="IPR036259">
    <property type="entry name" value="MFS_trans_sf"/>
</dbReference>
<evidence type="ECO:0000256" key="7">
    <source>
        <dbReference type="SAM" id="Phobius"/>
    </source>
</evidence>
<dbReference type="InterPro" id="IPR020846">
    <property type="entry name" value="MFS_dom"/>
</dbReference>
<dbReference type="Proteomes" id="UP001499974">
    <property type="component" value="Unassembled WGS sequence"/>
</dbReference>
<proteinExistence type="predicted"/>
<feature type="transmembrane region" description="Helical" evidence="7">
    <location>
        <begin position="147"/>
        <end position="169"/>
    </location>
</feature>
<feature type="transmembrane region" description="Helical" evidence="7">
    <location>
        <begin position="113"/>
        <end position="135"/>
    </location>
</feature>